<keyword evidence="2" id="KW-1185">Reference proteome</keyword>
<dbReference type="Proteomes" id="UP000248044">
    <property type="component" value="Chromosome"/>
</dbReference>
<dbReference type="KEGG" id="abri:DFR85_02240"/>
<name>A0A2U9IC62_9CREN</name>
<accession>A0A2U9IC62</accession>
<dbReference type="EMBL" id="CP029289">
    <property type="protein sequence ID" value="AWR93602.1"/>
    <property type="molecule type" value="Genomic_DNA"/>
</dbReference>
<gene>
    <name evidence="1" type="ORF">DFR85_02240</name>
</gene>
<evidence type="ECO:0000313" key="1">
    <source>
        <dbReference type="EMBL" id="AWR93602.1"/>
    </source>
</evidence>
<evidence type="ECO:0000313" key="2">
    <source>
        <dbReference type="Proteomes" id="UP000248044"/>
    </source>
</evidence>
<sequence>MIGFSLYSIRKFERYEFPTNRRYSDFTDFYINGNCGCSTEPMSAATFPVMVARHANICT</sequence>
<organism evidence="1 2">
    <name type="scientific">Acidianus brierleyi</name>
    <dbReference type="NCBI Taxonomy" id="41673"/>
    <lineage>
        <taxon>Archaea</taxon>
        <taxon>Thermoproteota</taxon>
        <taxon>Thermoprotei</taxon>
        <taxon>Sulfolobales</taxon>
        <taxon>Sulfolobaceae</taxon>
        <taxon>Acidianus</taxon>
    </lineage>
</organism>
<dbReference type="RefSeq" id="WP_110269486.1">
    <property type="nucleotide sequence ID" value="NZ_CP029289.2"/>
</dbReference>
<reference evidence="1 2" key="1">
    <citation type="submission" date="2018-05" db="EMBL/GenBank/DDBJ databases">
        <title>Complete Genome Sequences of Extremely Thermoacidophilic, Metal-Mobilizing Type-Strain Members of the Archaeal Family Sulfolobaceae: Acidianus brierleyi DSM-1651T, Acidianus sulfidivorans DSM-18786T, Metallosphaera hakonensis DSM-7519T, and Metallosphaera prunae DSM-10039T.</title>
        <authorList>
            <person name="Counts J.A."/>
            <person name="Kelly R.M."/>
        </authorList>
    </citation>
    <scope>NUCLEOTIDE SEQUENCE [LARGE SCALE GENOMIC DNA]</scope>
    <source>
        <strain evidence="1 2">DSM 1651</strain>
    </source>
</reference>
<protein>
    <submittedName>
        <fullName evidence="1">Uncharacterized protein</fullName>
    </submittedName>
</protein>
<proteinExistence type="predicted"/>
<dbReference type="GeneID" id="36830938"/>
<dbReference type="AlphaFoldDB" id="A0A2U9IC62"/>